<dbReference type="Proteomes" id="UP001597478">
    <property type="component" value="Unassembled WGS sequence"/>
</dbReference>
<dbReference type="CDD" id="cd18799">
    <property type="entry name" value="SF2_C_EcoAI-like"/>
    <property type="match status" value="1"/>
</dbReference>
<dbReference type="InterPro" id="IPR025202">
    <property type="entry name" value="PLD-like_dom"/>
</dbReference>
<dbReference type="Pfam" id="PF13091">
    <property type="entry name" value="PLDc_2"/>
    <property type="match status" value="1"/>
</dbReference>
<proteinExistence type="predicted"/>
<reference evidence="4" key="1">
    <citation type="journal article" date="2019" name="Int. J. Syst. Evol. Microbiol.">
        <title>The Global Catalogue of Microorganisms (GCM) 10K type strain sequencing project: providing services to taxonomists for standard genome sequencing and annotation.</title>
        <authorList>
            <consortium name="The Broad Institute Genomics Platform"/>
            <consortium name="The Broad Institute Genome Sequencing Center for Infectious Disease"/>
            <person name="Wu L."/>
            <person name="Ma J."/>
        </authorList>
    </citation>
    <scope>NUCLEOTIDE SEQUENCE [LARGE SCALE GENOMIC DNA]</scope>
    <source>
        <strain evidence="4">IBRC-M 10906</strain>
    </source>
</reference>
<evidence type="ECO:0000259" key="2">
    <source>
        <dbReference type="PROSITE" id="PS51194"/>
    </source>
</evidence>
<evidence type="ECO:0000313" key="4">
    <source>
        <dbReference type="Proteomes" id="UP001597478"/>
    </source>
</evidence>
<dbReference type="InterPro" id="IPR021835">
    <property type="entry name" value="DUF3427"/>
</dbReference>
<dbReference type="PANTHER" id="PTHR47962:SF7">
    <property type="entry name" value="MITOCHONDRIAL ATP-DEPENDENT HELICASE IRC3-RELATED"/>
    <property type="match status" value="1"/>
</dbReference>
<dbReference type="Pfam" id="PF11907">
    <property type="entry name" value="DUF3427"/>
    <property type="match status" value="1"/>
</dbReference>
<dbReference type="InterPro" id="IPR001650">
    <property type="entry name" value="Helicase_C-like"/>
</dbReference>
<dbReference type="Pfam" id="PF00271">
    <property type="entry name" value="Helicase_C"/>
    <property type="match status" value="1"/>
</dbReference>
<dbReference type="RefSeq" id="WP_377395074.1">
    <property type="nucleotide sequence ID" value="NZ_JBHSAN010000054.1"/>
</dbReference>
<comment type="caution">
    <text evidence="3">The sequence shown here is derived from an EMBL/GenBank/DDBJ whole genome shotgun (WGS) entry which is preliminary data.</text>
</comment>
<dbReference type="InterPro" id="IPR027417">
    <property type="entry name" value="P-loop_NTPase"/>
</dbReference>
<dbReference type="Gene3D" id="3.40.50.300">
    <property type="entry name" value="P-loop containing nucleotide triphosphate hydrolases"/>
    <property type="match status" value="2"/>
</dbReference>
<feature type="domain" description="Helicase ATP-binding" evidence="1">
    <location>
        <begin position="322"/>
        <end position="477"/>
    </location>
</feature>
<sequence>MDELADGIHEAIRTARLNAAIDRLRDRLRPHFADVDHADTPEVLARHVAEVVRRALAEQTQAARQIATVNDILALLGAPEEQLPGSVEQLLALTPVDRLDGRPPRRPVTPLADAALLTNAADEPSLSAELRAELASADRVDLLCAFIRWHGLRVLESALADLRRRGVPLRVLTTTYVGATERRALDELVHRFGADVRISYEHQSTKLHAKAWLFRRNSGYDTAFVGSSNLSRSALLDGLEWNVRLSGVGTPELLRKFAATFDTYWASSAFVPYDPERDADRLDDALARAGRRTATAPRISLAGLEVRPLPHQHEILEALDTERELHGRHRNLVVAATGTGKTVVAALDYRRLRELHQRDLSLLFVAHRKEILEQSLRTYRETMMDGSFGESYVGNARPERWQHVFASIQALSSYGVDRLPREHFEVVVVDEFHHAEAASYRRLLDHLRPQELLGLTATPERADGIDVRDFFGGRAAYELPLWDALAADLLVPFHYFGVADDVDLSRVGWTRGSYDTAGLDTLYTGNDARAAKVLAEVRDKVTDVGRMRALGFCVSVAHAEYMARVFREAGIQALAVSGSTRPDARREAVEALARGEVKVLFAADLFNEGLDIPQVDTVLFLRPTQSATVFLQQLGRGLRRSPGKAVLTVLDFIGHHRREFRFDMRYRALTGATRRGLERAIEQGFPFLPSGSQLVLDRVAQTIVLDNVRSQLRLTRRALIADVRSHGDLSLAGYLTEAGREPADVYKSQGSWTALRREAGLPTLPAGPDEDALLRRVSAFAHVDDPERVSAYTELANPDGPAYHDLSERQRRLARMLLFTFWPQRGAFPSYEAGLARLRRHPAVCAELAELVAFGLDRARRLPAPLGNGLQQVPLASHAHYRREEILAAFGYASLDRPVANHVSGVAWAEETNTDILLVNLHKSEKDFSPTTMYRDYAISPELFHWESQNATSIDSVTGQRYVNHRTHGSHVVLFVRRAKVDDLGTAPFLCLGQASYVTHRGSRPIAITWRLGRAMPGDTFTAASVAAG</sequence>
<dbReference type="PROSITE" id="PS51192">
    <property type="entry name" value="HELICASE_ATP_BIND_1"/>
    <property type="match status" value="1"/>
</dbReference>
<dbReference type="CDD" id="cd09203">
    <property type="entry name" value="PLDc_N_DEXD_b1"/>
    <property type="match status" value="1"/>
</dbReference>
<dbReference type="InterPro" id="IPR052511">
    <property type="entry name" value="ATP-dep_Helicase"/>
</dbReference>
<keyword evidence="4" id="KW-1185">Reference proteome</keyword>
<organism evidence="3 4">
    <name type="scientific">Prauserella oleivorans</name>
    <dbReference type="NCBI Taxonomy" id="1478153"/>
    <lineage>
        <taxon>Bacteria</taxon>
        <taxon>Bacillati</taxon>
        <taxon>Actinomycetota</taxon>
        <taxon>Actinomycetes</taxon>
        <taxon>Pseudonocardiales</taxon>
        <taxon>Pseudonocardiaceae</taxon>
        <taxon>Prauserella</taxon>
    </lineage>
</organism>
<evidence type="ECO:0000313" key="3">
    <source>
        <dbReference type="EMBL" id="MFD2803075.1"/>
    </source>
</evidence>
<dbReference type="SMART" id="SM00490">
    <property type="entry name" value="HELICc"/>
    <property type="match status" value="1"/>
</dbReference>
<dbReference type="PANTHER" id="PTHR47962">
    <property type="entry name" value="ATP-DEPENDENT HELICASE LHR-RELATED-RELATED"/>
    <property type="match status" value="1"/>
</dbReference>
<dbReference type="SMART" id="SM00487">
    <property type="entry name" value="DEXDc"/>
    <property type="match status" value="1"/>
</dbReference>
<dbReference type="InterPro" id="IPR014001">
    <property type="entry name" value="Helicase_ATP-bd"/>
</dbReference>
<dbReference type="CDD" id="cd18032">
    <property type="entry name" value="DEXHc_RE_I_III_res"/>
    <property type="match status" value="1"/>
</dbReference>
<protein>
    <submittedName>
        <fullName evidence="3">DUF3427 domain-containing protein</fullName>
    </submittedName>
</protein>
<accession>A0ABW5WJ28</accession>
<gene>
    <name evidence="3" type="ORF">ACFS2C_27145</name>
</gene>
<feature type="domain" description="Helicase C-terminal" evidence="2">
    <location>
        <begin position="536"/>
        <end position="693"/>
    </location>
</feature>
<dbReference type="EMBL" id="JBHUOF010000049">
    <property type="protein sequence ID" value="MFD2803075.1"/>
    <property type="molecule type" value="Genomic_DNA"/>
</dbReference>
<dbReference type="Pfam" id="PF04851">
    <property type="entry name" value="ResIII"/>
    <property type="match status" value="1"/>
</dbReference>
<evidence type="ECO:0000259" key="1">
    <source>
        <dbReference type="PROSITE" id="PS51192"/>
    </source>
</evidence>
<dbReference type="SUPFAM" id="SSF52540">
    <property type="entry name" value="P-loop containing nucleoside triphosphate hydrolases"/>
    <property type="match status" value="1"/>
</dbReference>
<name>A0ABW5WJ28_9PSEU</name>
<dbReference type="PROSITE" id="PS51194">
    <property type="entry name" value="HELICASE_CTER"/>
    <property type="match status" value="1"/>
</dbReference>
<dbReference type="Gene3D" id="3.30.870.10">
    <property type="entry name" value="Endonuclease Chain A"/>
    <property type="match status" value="1"/>
</dbReference>
<dbReference type="InterPro" id="IPR006935">
    <property type="entry name" value="Helicase/UvrB_N"/>
</dbReference>
<dbReference type="SUPFAM" id="SSF56024">
    <property type="entry name" value="Phospholipase D/nuclease"/>
    <property type="match status" value="1"/>
</dbReference>